<keyword evidence="3" id="KW-1185">Reference proteome</keyword>
<name>A0A3N2R7Q4_9RHOB</name>
<evidence type="ECO:0000313" key="3">
    <source>
        <dbReference type="Proteomes" id="UP000268016"/>
    </source>
</evidence>
<protein>
    <recommendedName>
        <fullName evidence="4">DUF2244 domain-containing protein</fullName>
    </recommendedName>
</protein>
<dbReference type="EMBL" id="RDRB01000002">
    <property type="protein sequence ID" value="ROU03356.1"/>
    <property type="molecule type" value="Genomic_DNA"/>
</dbReference>
<proteinExistence type="predicted"/>
<dbReference type="RefSeq" id="WP_123640891.1">
    <property type="nucleotide sequence ID" value="NZ_ML119082.1"/>
</dbReference>
<accession>A0A3N2R7Q4</accession>
<sequence length="161" mass="17063">MRSSAPLPGELLRLESSPPRRLFALGVLYGLGALVLLLAFGPVPGLAARLALLGLGGLILWQAERMRRGTAVAVVLTGEGLFESGGRVIARRAEMLRVDRSLFAFKPTNGFLVHLSGSAPAVWSPGLWWRIGRRVGIGGVVAGAEARAMADRLSLLLETGQ</sequence>
<reference evidence="2 3" key="1">
    <citation type="submission" date="2018-10" db="EMBL/GenBank/DDBJ databases">
        <title>Histidinibacterium lentulum gen. nov., sp. nov., a marine bacterium from the culture broth of Picochlorum sp. 122.</title>
        <authorList>
            <person name="Wang G."/>
        </authorList>
    </citation>
    <scope>NUCLEOTIDE SEQUENCE [LARGE SCALE GENOMIC DNA]</scope>
    <source>
        <strain evidence="2 3">B17</strain>
    </source>
</reference>
<organism evidence="2 3">
    <name type="scientific">Histidinibacterium lentulum</name>
    <dbReference type="NCBI Taxonomy" id="2480588"/>
    <lineage>
        <taxon>Bacteria</taxon>
        <taxon>Pseudomonadati</taxon>
        <taxon>Pseudomonadota</taxon>
        <taxon>Alphaproteobacteria</taxon>
        <taxon>Rhodobacterales</taxon>
        <taxon>Paracoccaceae</taxon>
        <taxon>Histidinibacterium</taxon>
    </lineage>
</organism>
<evidence type="ECO:0000256" key="1">
    <source>
        <dbReference type="SAM" id="Phobius"/>
    </source>
</evidence>
<keyword evidence="1" id="KW-0812">Transmembrane</keyword>
<evidence type="ECO:0008006" key="4">
    <source>
        <dbReference type="Google" id="ProtNLM"/>
    </source>
</evidence>
<dbReference type="Proteomes" id="UP000268016">
    <property type="component" value="Unassembled WGS sequence"/>
</dbReference>
<keyword evidence="1" id="KW-0472">Membrane</keyword>
<gene>
    <name evidence="2" type="ORF">EAT49_03340</name>
</gene>
<evidence type="ECO:0000313" key="2">
    <source>
        <dbReference type="EMBL" id="ROU03356.1"/>
    </source>
</evidence>
<feature type="transmembrane region" description="Helical" evidence="1">
    <location>
        <begin position="21"/>
        <end position="40"/>
    </location>
</feature>
<dbReference type="OrthoDB" id="7862519at2"/>
<comment type="caution">
    <text evidence="2">The sequence shown here is derived from an EMBL/GenBank/DDBJ whole genome shotgun (WGS) entry which is preliminary data.</text>
</comment>
<dbReference type="AlphaFoldDB" id="A0A3N2R7Q4"/>
<keyword evidence="1" id="KW-1133">Transmembrane helix</keyword>